<accession>A6JQN0</accession>
<sequence length="160" mass="17498">MGKQDKGWVLNGHQSWSPLRLAHLPRLPLSPTWPCQEPAVETHPSADTEEETLRRRLEELTSNVSGSEISSEDETKPDAPFRGVSPKVCTDTGHMEAQERSPRSPGNPAQPTKSTDEELSEMEDRVAMTASEVQQAESEVAHPTPVEFPPCSDNGTQSAA</sequence>
<reference evidence="2 3" key="1">
    <citation type="submission" date="2005-09" db="EMBL/GenBank/DDBJ databases">
        <authorList>
            <person name="Mural R.J."/>
            <person name="Li P.W."/>
            <person name="Adams M.D."/>
            <person name="Amanatides P.G."/>
            <person name="Baden-Tillson H."/>
            <person name="Barnstead M."/>
            <person name="Chin S.H."/>
            <person name="Dew I."/>
            <person name="Evans C.A."/>
            <person name="Ferriera S."/>
            <person name="Flanigan M."/>
            <person name="Fosler C."/>
            <person name="Glodek A."/>
            <person name="Gu Z."/>
            <person name="Holt R.A."/>
            <person name="Jennings D."/>
            <person name="Kraft C.L."/>
            <person name="Lu F."/>
            <person name="Nguyen T."/>
            <person name="Nusskern D.R."/>
            <person name="Pfannkoch C.M."/>
            <person name="Sitter C."/>
            <person name="Sutton G.G."/>
            <person name="Venter J.C."/>
            <person name="Wang Z."/>
            <person name="Woodage T."/>
            <person name="Zheng X.H."/>
            <person name="Zhong F."/>
        </authorList>
    </citation>
    <scope>NUCLEOTIDE SEQUENCE [LARGE SCALE GENOMIC DNA]</scope>
    <source>
        <strain>BN</strain>
        <strain evidence="3">Sprague-Dawley</strain>
    </source>
</reference>
<organism evidence="2 3">
    <name type="scientific">Rattus norvegicus</name>
    <name type="common">Rat</name>
    <dbReference type="NCBI Taxonomy" id="10116"/>
    <lineage>
        <taxon>Eukaryota</taxon>
        <taxon>Metazoa</taxon>
        <taxon>Chordata</taxon>
        <taxon>Craniata</taxon>
        <taxon>Vertebrata</taxon>
        <taxon>Euteleostomi</taxon>
        <taxon>Mammalia</taxon>
        <taxon>Eutheria</taxon>
        <taxon>Euarchontoglires</taxon>
        <taxon>Glires</taxon>
        <taxon>Rodentia</taxon>
        <taxon>Myomorpha</taxon>
        <taxon>Muroidea</taxon>
        <taxon>Muridae</taxon>
        <taxon>Murinae</taxon>
        <taxon>Rattus</taxon>
    </lineage>
</organism>
<feature type="compositionally biased region" description="Basic and acidic residues" evidence="1">
    <location>
        <begin position="93"/>
        <end position="102"/>
    </location>
</feature>
<dbReference type="PANTHER" id="PTHR14555">
    <property type="entry name" value="MYELIN-ASSOCIATED OLIGODENDROCYTIC BASIC PROTEIN MOBP -RELATED"/>
    <property type="match status" value="1"/>
</dbReference>
<gene>
    <name evidence="2" type="ORF">rCG_55614</name>
</gene>
<protein>
    <submittedName>
        <fullName evidence="2">RCG55614</fullName>
    </submittedName>
</protein>
<evidence type="ECO:0000313" key="2">
    <source>
        <dbReference type="EMBL" id="EDL92059.1"/>
    </source>
</evidence>
<feature type="region of interest" description="Disordered" evidence="1">
    <location>
        <begin position="30"/>
        <end position="160"/>
    </location>
</feature>
<evidence type="ECO:0000313" key="3">
    <source>
        <dbReference type="Proteomes" id="UP000234681"/>
    </source>
</evidence>
<name>A6JQN0_RAT</name>
<dbReference type="Proteomes" id="UP000234681">
    <property type="component" value="Chromosome 9"/>
</dbReference>
<dbReference type="InterPro" id="IPR051745">
    <property type="entry name" value="Intracell_Transport_Effector"/>
</dbReference>
<dbReference type="EMBL" id="CH473997">
    <property type="protein sequence ID" value="EDL92059.1"/>
    <property type="molecule type" value="Genomic_DNA"/>
</dbReference>
<dbReference type="PANTHER" id="PTHR14555:SF1">
    <property type="entry name" value="MELANOPHILIN"/>
    <property type="match status" value="1"/>
</dbReference>
<proteinExistence type="predicted"/>
<dbReference type="AlphaFoldDB" id="A6JQN0"/>
<evidence type="ECO:0000256" key="1">
    <source>
        <dbReference type="SAM" id="MobiDB-lite"/>
    </source>
</evidence>